<accession>X1AWQ8</accession>
<dbReference type="AlphaFoldDB" id="X1AWQ8"/>
<gene>
    <name evidence="1" type="ORF">S01H4_10385</name>
</gene>
<name>X1AWQ8_9ZZZZ</name>
<evidence type="ECO:0000313" key="1">
    <source>
        <dbReference type="EMBL" id="GAG64226.1"/>
    </source>
</evidence>
<protein>
    <submittedName>
        <fullName evidence="1">Uncharacterized protein</fullName>
    </submittedName>
</protein>
<proteinExistence type="predicted"/>
<dbReference type="EMBL" id="BART01003959">
    <property type="protein sequence ID" value="GAG64226.1"/>
    <property type="molecule type" value="Genomic_DNA"/>
</dbReference>
<reference evidence="1" key="1">
    <citation type="journal article" date="2014" name="Front. Microbiol.">
        <title>High frequency of phylogenetically diverse reductive dehalogenase-homologous genes in deep subseafloor sedimentary metagenomes.</title>
        <authorList>
            <person name="Kawai M."/>
            <person name="Futagami T."/>
            <person name="Toyoda A."/>
            <person name="Takaki Y."/>
            <person name="Nishi S."/>
            <person name="Hori S."/>
            <person name="Arai W."/>
            <person name="Tsubouchi T."/>
            <person name="Morono Y."/>
            <person name="Uchiyama I."/>
            <person name="Ito T."/>
            <person name="Fujiyama A."/>
            <person name="Inagaki F."/>
            <person name="Takami H."/>
        </authorList>
    </citation>
    <scope>NUCLEOTIDE SEQUENCE</scope>
    <source>
        <strain evidence="1">Expedition CK06-06</strain>
    </source>
</reference>
<sequence>MTITHGGNVEIGAGQLLVQPGTVPLPGLANINDPDTGILIGANSLNFIIGGSPAKLHLASDGDVGIGTSMPSEKLEVQGSTATYIGVDAGATSMTGIRLYAGGVKKWDIYRESNSASNANNLNFISSGKGSVWSWIRIS</sequence>
<comment type="caution">
    <text evidence="1">The sequence shown here is derived from an EMBL/GenBank/DDBJ whole genome shotgun (WGS) entry which is preliminary data.</text>
</comment>
<organism evidence="1">
    <name type="scientific">marine sediment metagenome</name>
    <dbReference type="NCBI Taxonomy" id="412755"/>
    <lineage>
        <taxon>unclassified sequences</taxon>
        <taxon>metagenomes</taxon>
        <taxon>ecological metagenomes</taxon>
    </lineage>
</organism>